<keyword evidence="7 13" id="KW-1133">Transmembrane helix</keyword>
<feature type="transmembrane region" description="Helical" evidence="13">
    <location>
        <begin position="87"/>
        <end position="112"/>
    </location>
</feature>
<protein>
    <submittedName>
        <fullName evidence="15">Vitamin K epoxide reductase family/thioredoxin domain protein</fullName>
    </submittedName>
</protein>
<dbReference type="Gene3D" id="3.40.30.10">
    <property type="entry name" value="Glutaredoxin"/>
    <property type="match status" value="1"/>
</dbReference>
<comment type="similarity">
    <text evidence="2">Belongs to the thioredoxin family. DsbA subfamily.</text>
</comment>
<gene>
    <name evidence="15" type="ORF">DB31_3818</name>
</gene>
<evidence type="ECO:0000256" key="12">
    <source>
        <dbReference type="SAM" id="MobiDB-lite"/>
    </source>
</evidence>
<dbReference type="RefSeq" id="WP_083969126.1">
    <property type="nucleotide sequence ID" value="NZ_JMCB01000020.1"/>
</dbReference>
<dbReference type="InterPro" id="IPR012932">
    <property type="entry name" value="VKOR"/>
</dbReference>
<dbReference type="Proteomes" id="UP000028725">
    <property type="component" value="Unassembled WGS sequence"/>
</dbReference>
<dbReference type="GO" id="GO:0016491">
    <property type="term" value="F:oxidoreductase activity"/>
    <property type="evidence" value="ECO:0007669"/>
    <property type="project" value="UniProtKB-KW"/>
</dbReference>
<dbReference type="STRING" id="394096.DB31_3818"/>
<dbReference type="SUPFAM" id="SSF52833">
    <property type="entry name" value="Thioredoxin-like"/>
    <property type="match status" value="1"/>
</dbReference>
<comment type="similarity">
    <text evidence="3">Belongs to the VKOR family.</text>
</comment>
<evidence type="ECO:0000256" key="13">
    <source>
        <dbReference type="SAM" id="Phobius"/>
    </source>
</evidence>
<keyword evidence="16" id="KW-1185">Reference proteome</keyword>
<accession>A0A085W4U1</accession>
<dbReference type="Pfam" id="PF13462">
    <property type="entry name" value="Thioredoxin_4"/>
    <property type="match status" value="1"/>
</dbReference>
<keyword evidence="9 13" id="KW-0472">Membrane</keyword>
<evidence type="ECO:0000256" key="8">
    <source>
        <dbReference type="ARBA" id="ARBA00023002"/>
    </source>
</evidence>
<evidence type="ECO:0000256" key="10">
    <source>
        <dbReference type="ARBA" id="ARBA00023157"/>
    </source>
</evidence>
<dbReference type="PANTHER" id="PTHR13887:SF14">
    <property type="entry name" value="DISULFIDE BOND FORMATION PROTEIN D"/>
    <property type="match status" value="1"/>
</dbReference>
<keyword evidence="6" id="KW-0732">Signal</keyword>
<evidence type="ECO:0000256" key="4">
    <source>
        <dbReference type="ARBA" id="ARBA00022692"/>
    </source>
</evidence>
<dbReference type="Pfam" id="PF07884">
    <property type="entry name" value="VKOR"/>
    <property type="match status" value="1"/>
</dbReference>
<comment type="subcellular location">
    <subcellularLocation>
        <location evidence="1">Membrane</location>
        <topology evidence="1">Multi-pass membrane protein</topology>
    </subcellularLocation>
</comment>
<evidence type="ECO:0000256" key="3">
    <source>
        <dbReference type="ARBA" id="ARBA00006214"/>
    </source>
</evidence>
<name>A0A085W4U1_9BACT</name>
<evidence type="ECO:0000256" key="6">
    <source>
        <dbReference type="ARBA" id="ARBA00022729"/>
    </source>
</evidence>
<evidence type="ECO:0000313" key="15">
    <source>
        <dbReference type="EMBL" id="KFE62704.1"/>
    </source>
</evidence>
<evidence type="ECO:0000259" key="14">
    <source>
        <dbReference type="SMART" id="SM00756"/>
    </source>
</evidence>
<feature type="domain" description="Vitamin K epoxide reductase" evidence="14">
    <location>
        <begin position="24"/>
        <end position="172"/>
    </location>
</feature>
<dbReference type="InterPro" id="IPR036249">
    <property type="entry name" value="Thioredoxin-like_sf"/>
</dbReference>
<proteinExistence type="inferred from homology"/>
<evidence type="ECO:0000256" key="11">
    <source>
        <dbReference type="ARBA" id="ARBA00023284"/>
    </source>
</evidence>
<feature type="transmembrane region" description="Helical" evidence="13">
    <location>
        <begin position="133"/>
        <end position="166"/>
    </location>
</feature>
<dbReference type="PATRIC" id="fig|394096.3.peg.7554"/>
<keyword evidence="10" id="KW-1015">Disulfide bond</keyword>
<dbReference type="AlphaFoldDB" id="A0A085W4U1"/>
<evidence type="ECO:0000256" key="5">
    <source>
        <dbReference type="ARBA" id="ARBA00022719"/>
    </source>
</evidence>
<evidence type="ECO:0000256" key="9">
    <source>
        <dbReference type="ARBA" id="ARBA00023136"/>
    </source>
</evidence>
<dbReference type="GO" id="GO:0048038">
    <property type="term" value="F:quinone binding"/>
    <property type="evidence" value="ECO:0007669"/>
    <property type="project" value="UniProtKB-KW"/>
</dbReference>
<keyword evidence="4 13" id="KW-0812">Transmembrane</keyword>
<evidence type="ECO:0000256" key="1">
    <source>
        <dbReference type="ARBA" id="ARBA00004141"/>
    </source>
</evidence>
<evidence type="ECO:0000313" key="16">
    <source>
        <dbReference type="Proteomes" id="UP000028725"/>
    </source>
</evidence>
<evidence type="ECO:0000256" key="7">
    <source>
        <dbReference type="ARBA" id="ARBA00022989"/>
    </source>
</evidence>
<feature type="transmembrane region" description="Helical" evidence="13">
    <location>
        <begin position="186"/>
        <end position="203"/>
    </location>
</feature>
<dbReference type="CDD" id="cd12920">
    <property type="entry name" value="VKOR_3"/>
    <property type="match status" value="1"/>
</dbReference>
<comment type="caution">
    <text evidence="15">The sequence shown here is derived from an EMBL/GenBank/DDBJ whole genome shotgun (WGS) entry which is preliminary data.</text>
</comment>
<dbReference type="EMBL" id="JMCB01000020">
    <property type="protein sequence ID" value="KFE62704.1"/>
    <property type="molecule type" value="Genomic_DNA"/>
</dbReference>
<dbReference type="Gene3D" id="1.20.1440.130">
    <property type="entry name" value="VKOR domain"/>
    <property type="match status" value="1"/>
</dbReference>
<dbReference type="SMART" id="SM00756">
    <property type="entry name" value="VKc"/>
    <property type="match status" value="1"/>
</dbReference>
<dbReference type="InterPro" id="IPR012336">
    <property type="entry name" value="Thioredoxin-like_fold"/>
</dbReference>
<reference evidence="15 16" key="1">
    <citation type="submission" date="2014-04" db="EMBL/GenBank/DDBJ databases">
        <title>Genome assembly of Hyalangium minutum DSM 14724.</title>
        <authorList>
            <person name="Sharma G."/>
            <person name="Subramanian S."/>
        </authorList>
    </citation>
    <scope>NUCLEOTIDE SEQUENCE [LARGE SCALE GENOMIC DNA]</scope>
    <source>
        <strain evidence="15 16">DSM 14724</strain>
    </source>
</reference>
<keyword evidence="11" id="KW-0676">Redox-active center</keyword>
<organism evidence="15 16">
    <name type="scientific">Hyalangium minutum</name>
    <dbReference type="NCBI Taxonomy" id="394096"/>
    <lineage>
        <taxon>Bacteria</taxon>
        <taxon>Pseudomonadati</taxon>
        <taxon>Myxococcota</taxon>
        <taxon>Myxococcia</taxon>
        <taxon>Myxococcales</taxon>
        <taxon>Cystobacterineae</taxon>
        <taxon>Archangiaceae</taxon>
        <taxon>Hyalangium</taxon>
    </lineage>
</organism>
<dbReference type="PANTHER" id="PTHR13887">
    <property type="entry name" value="GLUTATHIONE S-TRANSFERASE KAPPA"/>
    <property type="match status" value="1"/>
</dbReference>
<evidence type="ECO:0000256" key="2">
    <source>
        <dbReference type="ARBA" id="ARBA00005791"/>
    </source>
</evidence>
<feature type="region of interest" description="Disordered" evidence="12">
    <location>
        <begin position="1"/>
        <end position="22"/>
    </location>
</feature>
<dbReference type="GO" id="GO:0016020">
    <property type="term" value="C:membrane"/>
    <property type="evidence" value="ECO:0007669"/>
    <property type="project" value="UniProtKB-SubCell"/>
</dbReference>
<sequence>MSKKNKKGTQDTQGAKPGKAQAAGPVPKLGAMVLLGLGLAESALALFQWSQLLTLRAGGATVCGVSEHVNCETVWNTPFASRVHELLGIPVAGFGLLWGLVATGLAGLYLAWQRGGYPVRPAINGLRLTAAVGLVTGVVLAGVSASAGALCLTCLGTYVLVLAFAGVAWRGLPGPVVPQSGEWAQALQWTLGFAVAGFIALSIPGRATPKASADEGELPQVTTEPSSIESYLQGLSRGEKQFAANALAQYLKDTPLPAKPTRRRYGSAEAPVKIVEWTDSKCPHCKSLVEGVAALKKRVPEGKLSLEARQYPLDGGCNPAIAPQYTDGGLRCLAAKAQICLEEASDFWELREKLFAAQGALTPALVMQIASSGSVSRSQLEECVNSATTSRRIQEDVAYAQEHDIHGTPLVVVNGREVPPSLPFIYALVMAGGDANAPAFRVLPPPQAEAAHNH</sequence>
<keyword evidence="8" id="KW-0560">Oxidoreductase</keyword>
<keyword evidence="5" id="KW-0874">Quinone</keyword>
<feature type="compositionally biased region" description="Low complexity" evidence="12">
    <location>
        <begin position="13"/>
        <end position="22"/>
    </location>
</feature>
<dbReference type="InterPro" id="IPR038354">
    <property type="entry name" value="VKOR_sf"/>
</dbReference>